<dbReference type="Proteomes" id="UP000029707">
    <property type="component" value="Unassembled WGS sequence"/>
</dbReference>
<keyword evidence="1" id="KW-0472">Membrane</keyword>
<reference evidence="2 3" key="1">
    <citation type="journal article" date="2014" name="Genome Announc.">
        <title>Draft genome sequences of eight enterohepatic helicobacter species isolated from both laboratory and wild rodents.</title>
        <authorList>
            <person name="Sheh A."/>
            <person name="Shen Z."/>
            <person name="Fox J.G."/>
        </authorList>
    </citation>
    <scope>NUCLEOTIDE SEQUENCE [LARGE SCALE GENOMIC DNA]</scope>
    <source>
        <strain evidence="2 3">MIT 01-6451</strain>
    </source>
</reference>
<keyword evidence="3" id="KW-1185">Reference proteome</keyword>
<gene>
    <name evidence="2" type="ORF">LS65_009565</name>
</gene>
<evidence type="ECO:0000256" key="1">
    <source>
        <dbReference type="SAM" id="Phobius"/>
    </source>
</evidence>
<accession>A0A4U8TFC7</accession>
<sequence length="254" mass="30764">MLEFLFVFFLVFIFFVCTFSIIVFFVFTIIHKLRHTNSKISLKSLIIKLSLFLFPIYIVLFVAGGCSYQYIDPQYYEFKRLCEKTFIVYDEKLFQEVKILINKKVTLIRDIEEGLNNDKKIQELYLEYKKEILKNKDRQISEWEEIEMRRAFIRKYVNDNFEYLNTLSNGKKWKIDFLGRLNEFDFYKAKKYDRIFDGQALYYFDDKNQIVLIAETRLYEYLIPSYQLRLPSDAGPGGFVQNFDYCGSRTFNWR</sequence>
<keyword evidence="1" id="KW-1133">Transmembrane helix</keyword>
<comment type="caution">
    <text evidence="2">The sequence shown here is derived from an EMBL/GenBank/DDBJ whole genome shotgun (WGS) entry which is preliminary data.</text>
</comment>
<name>A0A4U8TFC7_9HELI</name>
<keyword evidence="1" id="KW-0812">Transmembrane</keyword>
<feature type="transmembrane region" description="Helical" evidence="1">
    <location>
        <begin position="6"/>
        <end position="30"/>
    </location>
</feature>
<dbReference type="OrthoDB" id="5325618at2"/>
<dbReference type="RefSeq" id="WP_034360499.1">
    <property type="nucleotide sequence ID" value="NZ_CAPODW010000034.1"/>
</dbReference>
<evidence type="ECO:0000313" key="2">
    <source>
        <dbReference type="EMBL" id="TLD98776.1"/>
    </source>
</evidence>
<feature type="transmembrane region" description="Helical" evidence="1">
    <location>
        <begin position="51"/>
        <end position="71"/>
    </location>
</feature>
<dbReference type="EMBL" id="JRMQ02000032">
    <property type="protein sequence ID" value="TLD98776.1"/>
    <property type="molecule type" value="Genomic_DNA"/>
</dbReference>
<dbReference type="AlphaFoldDB" id="A0A4U8TFC7"/>
<evidence type="ECO:0000313" key="3">
    <source>
        <dbReference type="Proteomes" id="UP000029707"/>
    </source>
</evidence>
<proteinExistence type="predicted"/>
<protein>
    <submittedName>
        <fullName evidence="2">Uncharacterized protein</fullName>
    </submittedName>
</protein>
<organism evidence="2 3">
    <name type="scientific">Helicobacter japonicus</name>
    <dbReference type="NCBI Taxonomy" id="425400"/>
    <lineage>
        <taxon>Bacteria</taxon>
        <taxon>Pseudomonadati</taxon>
        <taxon>Campylobacterota</taxon>
        <taxon>Epsilonproteobacteria</taxon>
        <taxon>Campylobacterales</taxon>
        <taxon>Helicobacteraceae</taxon>
        <taxon>Helicobacter</taxon>
    </lineage>
</organism>